<evidence type="ECO:0000313" key="1">
    <source>
        <dbReference type="EMBL" id="RIV23935.1"/>
    </source>
</evidence>
<keyword evidence="2" id="KW-1185">Reference proteome</keyword>
<sequence>MSVRLRPRWAVFGQVGFSSAWYANYLLRQLEKRRPDQAQSYQYLRANLQSVAGFGFGGRWQPGHWRLSIWMQTLNYRVDGTASELVNNLAPDEAERINERVDDYRNRFPVVGNFYDETWLQPAANLSQLGLSFGRAFSVPRVNRLKLALDLGVLATVDVNSRVRSEGSGLIGRFIANQITPTVTERLRKRFDGLLVPAGSLTLSYRFQ</sequence>
<evidence type="ECO:0000313" key="2">
    <source>
        <dbReference type="Proteomes" id="UP000283523"/>
    </source>
</evidence>
<dbReference type="Proteomes" id="UP000283523">
    <property type="component" value="Unassembled WGS sequence"/>
</dbReference>
<protein>
    <submittedName>
        <fullName evidence="1">Uncharacterized protein</fullName>
    </submittedName>
</protein>
<comment type="caution">
    <text evidence="1">The sequence shown here is derived from an EMBL/GenBank/DDBJ whole genome shotgun (WGS) entry which is preliminary data.</text>
</comment>
<dbReference type="AlphaFoldDB" id="A0A418MC40"/>
<dbReference type="EMBL" id="QXED01000003">
    <property type="protein sequence ID" value="RIV23935.1"/>
    <property type="molecule type" value="Genomic_DNA"/>
</dbReference>
<name>A0A418MC40_9BACT</name>
<organism evidence="1 2">
    <name type="scientific">Fibrisoma montanum</name>
    <dbReference type="NCBI Taxonomy" id="2305895"/>
    <lineage>
        <taxon>Bacteria</taxon>
        <taxon>Pseudomonadati</taxon>
        <taxon>Bacteroidota</taxon>
        <taxon>Cytophagia</taxon>
        <taxon>Cytophagales</taxon>
        <taxon>Spirosomataceae</taxon>
        <taxon>Fibrisoma</taxon>
    </lineage>
</organism>
<accession>A0A418MC40</accession>
<gene>
    <name evidence="1" type="ORF">DYU11_13300</name>
</gene>
<reference evidence="1 2" key="1">
    <citation type="submission" date="2018-08" db="EMBL/GenBank/DDBJ databases">
        <title>Fibrisoma montanum sp. nov., isolated from Danxia mountain soil.</title>
        <authorList>
            <person name="Huang Y."/>
        </authorList>
    </citation>
    <scope>NUCLEOTIDE SEQUENCE [LARGE SCALE GENOMIC DNA]</scope>
    <source>
        <strain evidence="1 2">HYT19</strain>
    </source>
</reference>
<proteinExistence type="predicted"/>